<dbReference type="HOGENOM" id="CLU_024970_3_3_2"/>
<organism evidence="2 3">
    <name type="scientific">Methanoplanus limicola DSM 2279</name>
    <dbReference type="NCBI Taxonomy" id="937775"/>
    <lineage>
        <taxon>Archaea</taxon>
        <taxon>Methanobacteriati</taxon>
        <taxon>Methanobacteriota</taxon>
        <taxon>Stenosarchaea group</taxon>
        <taxon>Methanomicrobia</taxon>
        <taxon>Methanomicrobiales</taxon>
        <taxon>Methanomicrobiaceae</taxon>
        <taxon>Methanoplanus</taxon>
    </lineage>
</organism>
<dbReference type="InterPro" id="IPR038461">
    <property type="entry name" value="Schlafen_AlbA_2_dom_sf"/>
</dbReference>
<feature type="domain" description="Schlafen AlbA-2" evidence="1">
    <location>
        <begin position="14"/>
        <end position="129"/>
    </location>
</feature>
<dbReference type="EMBL" id="CM001436">
    <property type="protein sequence ID" value="EHQ34440.1"/>
    <property type="molecule type" value="Genomic_DNA"/>
</dbReference>
<proteinExistence type="predicted"/>
<dbReference type="Pfam" id="PF04326">
    <property type="entry name" value="SLFN_AlbA_2"/>
    <property type="match status" value="1"/>
</dbReference>
<dbReference type="PANTHER" id="PTHR30595:SF6">
    <property type="entry name" value="SCHLAFEN ALBA-2 DOMAIN-CONTAINING PROTEIN"/>
    <property type="match status" value="1"/>
</dbReference>
<evidence type="ECO:0000259" key="1">
    <source>
        <dbReference type="Pfam" id="PF04326"/>
    </source>
</evidence>
<gene>
    <name evidence="2" type="ORF">Metlim_0299</name>
</gene>
<evidence type="ECO:0000313" key="3">
    <source>
        <dbReference type="Proteomes" id="UP000005741"/>
    </source>
</evidence>
<dbReference type="InParanoid" id="H1Z0H3"/>
<sequence length="388" mass="43481">MTPEELITAISAGEDIQKQFKQDITNADALAAEMAAFANSEGGTIFLGVADDGTVPGLTLKDVGRLNQLISNSASQHVKSPLNVRTENVCMEKNRIVIVLTVPKGIDKPYFDKNGVIWLKTGADKRRVNTKEELCRLFQSADQFHADELPTKAGTDRIDRLRLRMFLEKKYDIPYPESDDELLRILQNMNLATDSGKLNLAGVLLFAENPEWIKPEFIVKGVCYPGNDLHISSYHDMEDFSGTLPEIFEKALSFIMRNLHKIQAGRGINTPGIPEVPEIVFEELLVNALIHRDYFISAPVRIFIFDNRIEIISPGNLPGNLTVAKIKTGNSNIRNPVLTSFAAKGLLPYRGLGSGIKRAVEEWPDIDFTDDRENSLFKVIIHRKYSRE</sequence>
<dbReference type="Pfam" id="PF13749">
    <property type="entry name" value="HATPase_c_4"/>
    <property type="match status" value="1"/>
</dbReference>
<name>H1Z0H3_9EURY</name>
<keyword evidence="3" id="KW-1185">Reference proteome</keyword>
<dbReference type="PANTHER" id="PTHR30595">
    <property type="entry name" value="GLPR-RELATED TRANSCRIPTIONAL REPRESSOR"/>
    <property type="match status" value="1"/>
</dbReference>
<dbReference type="Gene3D" id="3.30.565.60">
    <property type="match status" value="1"/>
</dbReference>
<protein>
    <submittedName>
        <fullName evidence="2">Putative transcriptional regulator</fullName>
    </submittedName>
</protein>
<dbReference type="AlphaFoldDB" id="H1Z0H3"/>
<dbReference type="InterPro" id="IPR007421">
    <property type="entry name" value="Schlafen_AlbA_2_dom"/>
</dbReference>
<dbReference type="STRING" id="937775.Metlim_0299"/>
<reference evidence="2 3" key="1">
    <citation type="submission" date="2011-10" db="EMBL/GenBank/DDBJ databases">
        <title>The Improved High-Quality Draft genome of Methanoplanus limicola DSM 2279.</title>
        <authorList>
            <consortium name="US DOE Joint Genome Institute (JGI-PGF)"/>
            <person name="Lucas S."/>
            <person name="Copeland A."/>
            <person name="Lapidus A."/>
            <person name="Glavina del Rio T."/>
            <person name="Dalin E."/>
            <person name="Tice H."/>
            <person name="Bruce D."/>
            <person name="Goodwin L."/>
            <person name="Pitluck S."/>
            <person name="Peters L."/>
            <person name="Mikhailova N."/>
            <person name="Lu M."/>
            <person name="Kyrpides N."/>
            <person name="Mavromatis K."/>
            <person name="Ivanova N."/>
            <person name="Markowitz V."/>
            <person name="Cheng J.-F."/>
            <person name="Hugenholtz P."/>
            <person name="Woyke T."/>
            <person name="Wu D."/>
            <person name="Wirth R."/>
            <person name="Brambilla E.-M."/>
            <person name="Klenk H.-P."/>
            <person name="Eisen J.A."/>
        </authorList>
    </citation>
    <scope>NUCLEOTIDE SEQUENCE [LARGE SCALE GENOMIC DNA]</scope>
    <source>
        <strain evidence="2 3">DSM 2279</strain>
    </source>
</reference>
<evidence type="ECO:0000313" key="2">
    <source>
        <dbReference type="EMBL" id="EHQ34440.1"/>
    </source>
</evidence>
<accession>H1Z0H3</accession>
<dbReference type="PATRIC" id="fig|937775.9.peg.356"/>
<dbReference type="RefSeq" id="WP_004076079.1">
    <property type="nucleotide sequence ID" value="NZ_CM001436.1"/>
</dbReference>
<dbReference type="OrthoDB" id="114576at2157"/>
<dbReference type="InterPro" id="IPR038475">
    <property type="entry name" value="RecG_C_sf"/>
</dbReference>
<dbReference type="Proteomes" id="UP000005741">
    <property type="component" value="Chromosome"/>
</dbReference>
<dbReference type="Gene3D" id="3.30.950.30">
    <property type="entry name" value="Schlafen, AAA domain"/>
    <property type="match status" value="1"/>
</dbReference>